<feature type="region of interest" description="Disordered" evidence="1">
    <location>
        <begin position="222"/>
        <end position="582"/>
    </location>
</feature>
<feature type="compositionally biased region" description="Low complexity" evidence="1">
    <location>
        <begin position="419"/>
        <end position="446"/>
    </location>
</feature>
<evidence type="ECO:0000256" key="1">
    <source>
        <dbReference type="SAM" id="MobiDB-lite"/>
    </source>
</evidence>
<organism evidence="2 3">
    <name type="scientific">Streptomyces cyanogenus</name>
    <dbReference type="NCBI Taxonomy" id="80860"/>
    <lineage>
        <taxon>Bacteria</taxon>
        <taxon>Bacillati</taxon>
        <taxon>Actinomycetota</taxon>
        <taxon>Actinomycetes</taxon>
        <taxon>Kitasatosporales</taxon>
        <taxon>Streptomycetaceae</taxon>
        <taxon>Streptomyces</taxon>
    </lineage>
</organism>
<protein>
    <submittedName>
        <fullName evidence="2">Uncharacterized protein</fullName>
    </submittedName>
</protein>
<feature type="compositionally biased region" description="Basic and acidic residues" evidence="1">
    <location>
        <begin position="571"/>
        <end position="582"/>
    </location>
</feature>
<feature type="compositionally biased region" description="Low complexity" evidence="1">
    <location>
        <begin position="378"/>
        <end position="390"/>
    </location>
</feature>
<keyword evidence="3" id="KW-1185">Reference proteome</keyword>
<accession>A0ABX7TWX2</accession>
<proteinExistence type="predicted"/>
<evidence type="ECO:0000313" key="3">
    <source>
        <dbReference type="Proteomes" id="UP000663908"/>
    </source>
</evidence>
<reference evidence="2 3" key="1">
    <citation type="submission" date="2021-03" db="EMBL/GenBank/DDBJ databases">
        <title>Complete genome sequence of Streptomyces cyanogenus S136, producer of anticancer angucycline landomycin A.</title>
        <authorList>
            <person name="Hrab P."/>
            <person name="Ruckert C."/>
            <person name="Busche T."/>
            <person name="Ostash I."/>
            <person name="Kalinowski J."/>
            <person name="Fedorenko V."/>
            <person name="Yushchuk O."/>
            <person name="Ostash B."/>
        </authorList>
    </citation>
    <scope>NUCLEOTIDE SEQUENCE [LARGE SCALE GENOMIC DNA]</scope>
    <source>
        <strain evidence="2 3">S136</strain>
    </source>
</reference>
<dbReference type="RefSeq" id="WP_208034743.1">
    <property type="nucleotide sequence ID" value="NZ_CP071839.1"/>
</dbReference>
<dbReference type="EMBL" id="CP071839">
    <property type="protein sequence ID" value="QTE01275.1"/>
    <property type="molecule type" value="Genomic_DNA"/>
</dbReference>
<name>A0ABX7TWX2_STRCY</name>
<feature type="compositionally biased region" description="Low complexity" evidence="1">
    <location>
        <begin position="331"/>
        <end position="341"/>
    </location>
</feature>
<dbReference type="Proteomes" id="UP000663908">
    <property type="component" value="Chromosome"/>
</dbReference>
<sequence length="582" mass="59803">MTDKKHEEDLHRVSRQNSMADIVRGVEDGSLPFLGMARPVVEATPFGRAVAARTDFDKRDLELNKMIDLVESTDPEDLESSGKALWDARDAIKKAADDLKANIDQVHWVGESGEAFRGWGDNLVTNTHHLSEFAGAAGDQITAAAVGLAAVRGAMPARDTRAEPKRPDKFTEAEKTANAKDYAAAVKVEKDRQEAINQMNRLASYYAVSEEVLAALPAKDKTPDFTSVPDVGVPRPTYWSGENSPTSGTGSPHTGTGSTPALGHHTAAVGPDHVTRHVVTGDTTPRVPATDPTRNIPLPEEPVGTHIDSTGTLPPPTTTHTTGPTPPVTGMPPTNGGQPDPLGGGGYRVPLPNPTSGRSLNGSRGYRTPPFAQGRAGTTGLTSPTGPGRTAAQGPTNPMGRTTPTGQSAGRSTTPSPMGRAVTGGTPRPGGTATPRGNTAPTTGAGRSNGVVGGRPTATGGPAKGGAKIPRGTVIGGEAQTNSRSAPGRLGQRGVFGASESTVRPGVKAPGSSGSRTGAGVSEAVTGRPSARNSAAGAERNGLTRGGAGLVRGAGHKGKPEDVDEETYLPDEPRRDVPPAAK</sequence>
<feature type="compositionally biased region" description="Low complexity" evidence="1">
    <location>
        <begin position="454"/>
        <end position="472"/>
    </location>
</feature>
<evidence type="ECO:0000313" key="2">
    <source>
        <dbReference type="EMBL" id="QTE01275.1"/>
    </source>
</evidence>
<feature type="compositionally biased region" description="Polar residues" evidence="1">
    <location>
        <begin position="393"/>
        <end position="416"/>
    </location>
</feature>
<gene>
    <name evidence="2" type="ORF">S1361_28355</name>
</gene>
<feature type="compositionally biased region" description="Low complexity" evidence="1">
    <location>
        <begin position="244"/>
        <end position="260"/>
    </location>
</feature>